<reference evidence="8 9" key="1">
    <citation type="submission" date="2024-09" db="EMBL/GenBank/DDBJ databases">
        <title>Rethinking Asexuality: The Enigmatic Case of Functional Sexual Genes in Lepraria (Stereocaulaceae).</title>
        <authorList>
            <person name="Doellman M."/>
            <person name="Sun Y."/>
            <person name="Barcenas-Pena A."/>
            <person name="Lumbsch H.T."/>
            <person name="Grewe F."/>
        </authorList>
    </citation>
    <scope>NUCLEOTIDE SEQUENCE [LARGE SCALE GENOMIC DNA]</scope>
    <source>
        <strain evidence="8 9">Mercado 3170</strain>
    </source>
</reference>
<feature type="transmembrane region" description="Helical" evidence="5">
    <location>
        <begin position="12"/>
        <end position="31"/>
    </location>
</feature>
<keyword evidence="3" id="KW-0274">FAD</keyword>
<dbReference type="InterPro" id="IPR036249">
    <property type="entry name" value="Thioredoxin-like_sf"/>
</dbReference>
<dbReference type="InterPro" id="IPR038220">
    <property type="entry name" value="PHOX_C_sf"/>
</dbReference>
<dbReference type="InterPro" id="IPR012941">
    <property type="entry name" value="Phe_hydrox_C_dim_dom"/>
</dbReference>
<comment type="caution">
    <text evidence="8">The sequence shown here is derived from an EMBL/GenBank/DDBJ whole genome shotgun (WGS) entry which is preliminary data.</text>
</comment>
<feature type="domain" description="FAD-binding" evidence="6">
    <location>
        <begin position="8"/>
        <end position="366"/>
    </location>
</feature>
<comment type="similarity">
    <text evidence="1">Belongs to the PheA/TfdB FAD monooxygenase family.</text>
</comment>
<dbReference type="PANTHER" id="PTHR43004">
    <property type="entry name" value="TRK SYSTEM POTASSIUM UPTAKE PROTEIN"/>
    <property type="match status" value="1"/>
</dbReference>
<keyword evidence="5" id="KW-0472">Membrane</keyword>
<evidence type="ECO:0000256" key="5">
    <source>
        <dbReference type="SAM" id="Phobius"/>
    </source>
</evidence>
<dbReference type="InterPro" id="IPR036188">
    <property type="entry name" value="FAD/NAD-bd_sf"/>
</dbReference>
<evidence type="ECO:0000313" key="9">
    <source>
        <dbReference type="Proteomes" id="UP001590950"/>
    </source>
</evidence>
<keyword evidence="5" id="KW-0812">Transmembrane</keyword>
<dbReference type="Pfam" id="PF01494">
    <property type="entry name" value="FAD_binding_3"/>
    <property type="match status" value="1"/>
</dbReference>
<evidence type="ECO:0000256" key="2">
    <source>
        <dbReference type="ARBA" id="ARBA00022630"/>
    </source>
</evidence>
<evidence type="ECO:0000313" key="8">
    <source>
        <dbReference type="EMBL" id="KAL2044342.1"/>
    </source>
</evidence>
<dbReference type="EMBL" id="JBEFKJ010000009">
    <property type="protein sequence ID" value="KAL2044342.1"/>
    <property type="molecule type" value="Genomic_DNA"/>
</dbReference>
<dbReference type="SUPFAM" id="SSF52833">
    <property type="entry name" value="Thioredoxin-like"/>
    <property type="match status" value="1"/>
</dbReference>
<evidence type="ECO:0000256" key="1">
    <source>
        <dbReference type="ARBA" id="ARBA00007801"/>
    </source>
</evidence>
<evidence type="ECO:0000256" key="4">
    <source>
        <dbReference type="ARBA" id="ARBA00023002"/>
    </source>
</evidence>
<dbReference type="Proteomes" id="UP001590950">
    <property type="component" value="Unassembled WGS sequence"/>
</dbReference>
<sequence>MPESKETYDAVIIGAGPVGLLLAVCLARWGYKIKNVDNREIPTLTGRADGIQPRSLHLLRNMGLKRQIMAHEPAKVYEVAFWDPLPGGKGIHRTGNWASCPKFIDARYPFTTLLHQGLIERVFINDLHKNGADVQRPWTITGFNNDGHDEHYPVEVTLKHVQTNERETVRTKYLFSGEGARSFIRDQLGVKIRHKDPISHVWGVMDGIVRTDFPDVKTKCTIHSDHGSIMIIPRENDMVRLYIQIASSTDKDFNPRKRATLEEVQASAKMILQPYYIDWDRVEWYSVYPIGQGIAEKYTIDHRVFLGGDCCHTHSPKAGQGMNTAFHDALNLAWKIHLVEGGFAKRSILHTYETERKSIAEDLLNFDAKYAALFSRRKPSAGEVGAANESKEAGEVNEFVEVFKSSAEFTSGYGIAYGPNQFNWSPDHSAQSHLFNPKGNALRTGRIMPPANVTRVVDANKVQLEQEIPLNGSFRIFLFAGVPSTTQRAVADFAANLEKQSSFYSSFQRKDIAAVSYHERHNPHSRFFTICTTFAAPRAQLEIAKLLPPILARYSDHVYADDVWDPRFPDAKAAAHAKMGLDVGMGGVVVVRPDGHVACVISLVEGGGTVDALNEYFGAFVAKKIGKSKMQAHL</sequence>
<name>A0ABR4AI81_9LECA</name>
<dbReference type="SUPFAM" id="SSF54373">
    <property type="entry name" value="FAD-linked reductases, C-terminal domain"/>
    <property type="match status" value="1"/>
</dbReference>
<dbReference type="Gene3D" id="3.30.9.10">
    <property type="entry name" value="D-Amino Acid Oxidase, subunit A, domain 2"/>
    <property type="match status" value="1"/>
</dbReference>
<organism evidence="8 9">
    <name type="scientific">Stereocaulon virgatum</name>
    <dbReference type="NCBI Taxonomy" id="373712"/>
    <lineage>
        <taxon>Eukaryota</taxon>
        <taxon>Fungi</taxon>
        <taxon>Dikarya</taxon>
        <taxon>Ascomycota</taxon>
        <taxon>Pezizomycotina</taxon>
        <taxon>Lecanoromycetes</taxon>
        <taxon>OSLEUM clade</taxon>
        <taxon>Lecanoromycetidae</taxon>
        <taxon>Lecanorales</taxon>
        <taxon>Lecanorineae</taxon>
        <taxon>Stereocaulaceae</taxon>
        <taxon>Stereocaulon</taxon>
    </lineage>
</organism>
<dbReference type="Gene3D" id="3.50.50.60">
    <property type="entry name" value="FAD/NAD(P)-binding domain"/>
    <property type="match status" value="1"/>
</dbReference>
<dbReference type="PANTHER" id="PTHR43004:SF7">
    <property type="entry name" value="P-HYDROXYBENZOATE-M-HYDROXYLASE"/>
    <property type="match status" value="1"/>
</dbReference>
<dbReference type="Gene3D" id="3.40.30.20">
    <property type="match status" value="1"/>
</dbReference>
<feature type="domain" description="Phenol hydroxylase-like C-terminal dimerisation" evidence="7">
    <location>
        <begin position="415"/>
        <end position="624"/>
    </location>
</feature>
<dbReference type="SUPFAM" id="SSF51905">
    <property type="entry name" value="FAD/NAD(P)-binding domain"/>
    <property type="match status" value="1"/>
</dbReference>
<dbReference type="InterPro" id="IPR050641">
    <property type="entry name" value="RIFMO-like"/>
</dbReference>
<dbReference type="InterPro" id="IPR002938">
    <property type="entry name" value="FAD-bd"/>
</dbReference>
<keyword evidence="4" id="KW-0560">Oxidoreductase</keyword>
<gene>
    <name evidence="8" type="ORF">N7G274_003047</name>
</gene>
<dbReference type="PRINTS" id="PR00420">
    <property type="entry name" value="RNGMNOXGNASE"/>
</dbReference>
<keyword evidence="9" id="KW-1185">Reference proteome</keyword>
<keyword evidence="5" id="KW-1133">Transmembrane helix</keyword>
<evidence type="ECO:0000256" key="3">
    <source>
        <dbReference type="ARBA" id="ARBA00022827"/>
    </source>
</evidence>
<evidence type="ECO:0000259" key="7">
    <source>
        <dbReference type="Pfam" id="PF07976"/>
    </source>
</evidence>
<dbReference type="Pfam" id="PF07976">
    <property type="entry name" value="Phe_hydrox_dim"/>
    <property type="match status" value="1"/>
</dbReference>
<proteinExistence type="inferred from homology"/>
<evidence type="ECO:0000259" key="6">
    <source>
        <dbReference type="Pfam" id="PF01494"/>
    </source>
</evidence>
<evidence type="ECO:0008006" key="10">
    <source>
        <dbReference type="Google" id="ProtNLM"/>
    </source>
</evidence>
<accession>A0ABR4AI81</accession>
<keyword evidence="2" id="KW-0285">Flavoprotein</keyword>
<protein>
    <recommendedName>
        <fullName evidence="10">Phenol 2-monooxygenase</fullName>
    </recommendedName>
</protein>
<dbReference type="CDD" id="cd02979">
    <property type="entry name" value="PHOX_C"/>
    <property type="match status" value="1"/>
</dbReference>